<dbReference type="Gene3D" id="3.20.20.80">
    <property type="entry name" value="Glycosidases"/>
    <property type="match status" value="1"/>
</dbReference>
<dbReference type="SUPFAM" id="SSF51445">
    <property type="entry name" value="(Trans)glycosidases"/>
    <property type="match status" value="1"/>
</dbReference>
<evidence type="ECO:0000313" key="2">
    <source>
        <dbReference type="Proteomes" id="UP000694545"/>
    </source>
</evidence>
<dbReference type="GO" id="GO:0015929">
    <property type="term" value="F:hexosaminidase activity"/>
    <property type="evidence" value="ECO:0007669"/>
    <property type="project" value="InterPro"/>
</dbReference>
<dbReference type="InterPro" id="IPR017853">
    <property type="entry name" value="GH"/>
</dbReference>
<dbReference type="AlphaFoldDB" id="A0A8D2IJF1"/>
<reference evidence="1" key="1">
    <citation type="submission" date="2025-08" db="UniProtKB">
        <authorList>
            <consortium name="Ensembl"/>
        </authorList>
    </citation>
    <scope>IDENTIFICATION</scope>
</reference>
<proteinExistence type="predicted"/>
<name>A0A8D2IJF1_VARKO</name>
<protein>
    <submittedName>
        <fullName evidence="1">Uncharacterized protein</fullName>
    </submittedName>
</protein>
<dbReference type="PANTHER" id="PTHR21040:SF6">
    <property type="entry name" value="HEXOSAMINIDASE D"/>
    <property type="match status" value="1"/>
</dbReference>
<evidence type="ECO:0000313" key="1">
    <source>
        <dbReference type="Ensembl" id="ENSVKKP00000001771.1"/>
    </source>
</evidence>
<organism evidence="1 2">
    <name type="scientific">Varanus komodoensis</name>
    <name type="common">Komodo dragon</name>
    <dbReference type="NCBI Taxonomy" id="61221"/>
    <lineage>
        <taxon>Eukaryota</taxon>
        <taxon>Metazoa</taxon>
        <taxon>Chordata</taxon>
        <taxon>Craniata</taxon>
        <taxon>Vertebrata</taxon>
        <taxon>Euteleostomi</taxon>
        <taxon>Lepidosauria</taxon>
        <taxon>Squamata</taxon>
        <taxon>Bifurcata</taxon>
        <taxon>Unidentata</taxon>
        <taxon>Episquamata</taxon>
        <taxon>Toxicofera</taxon>
        <taxon>Anguimorpha</taxon>
        <taxon>Paleoanguimorpha</taxon>
        <taxon>Varanoidea</taxon>
        <taxon>Varanidae</taxon>
        <taxon>Varanus</taxon>
    </lineage>
</organism>
<dbReference type="Ensembl" id="ENSVKKT00000001829.1">
    <property type="protein sequence ID" value="ENSVKKP00000001771.1"/>
    <property type="gene ID" value="ENSVKKG00000001453.1"/>
</dbReference>
<reference evidence="1" key="2">
    <citation type="submission" date="2025-09" db="UniProtKB">
        <authorList>
            <consortium name="Ensembl"/>
        </authorList>
    </citation>
    <scope>IDENTIFICATION</scope>
</reference>
<accession>A0A8D2IJF1</accession>
<dbReference type="PANTHER" id="PTHR21040">
    <property type="entry name" value="BCDNA.GH04120"/>
    <property type="match status" value="1"/>
</dbReference>
<sequence length="89" mass="9641">LSGKGKVSSPFKLCLVHLDLKGAPPKVSYLAEIFPLFHVLGANGILLEYEDMFPYDGELKSSNCIWLGFAGGQSLSLGLWGSCSFGKWC</sequence>
<keyword evidence="2" id="KW-1185">Reference proteome</keyword>
<dbReference type="InterPro" id="IPR038901">
    <property type="entry name" value="HEXDC-like"/>
</dbReference>
<dbReference type="Proteomes" id="UP000694545">
    <property type="component" value="Unplaced"/>
</dbReference>